<name>A0A2U8UTP0_9CAUD</name>
<evidence type="ECO:0000313" key="1">
    <source>
        <dbReference type="EMBL" id="AWN07446.1"/>
    </source>
</evidence>
<reference evidence="1 2" key="1">
    <citation type="submission" date="2018-04" db="EMBL/GenBank/DDBJ databases">
        <authorList>
            <person name="Sanchez E.D."/>
            <person name="Gassner A.E."/>
            <person name="Suri N."/>
            <person name="Nayek S."/>
            <person name="Bhuiyan S."/>
            <person name="Layton S.R."/>
            <person name="Kim T."/>
            <person name="Hughes L.E."/>
            <person name="Garlena R.A."/>
            <person name="Russell D.A."/>
            <person name="Pope W.H."/>
            <person name="Jacobs-Sera D."/>
            <person name="Hendrix R.W."/>
            <person name="Hatfull G.F."/>
        </authorList>
    </citation>
    <scope>NUCLEOTIDE SEQUENCE [LARGE SCALE GENOMIC DNA]</scope>
</reference>
<protein>
    <submittedName>
        <fullName evidence="1">Uncharacterized protein</fullName>
    </submittedName>
</protein>
<accession>A0A2U8UTP0</accession>
<dbReference type="Proteomes" id="UP000246425">
    <property type="component" value="Segment"/>
</dbReference>
<proteinExistence type="predicted"/>
<evidence type="ECO:0000313" key="2">
    <source>
        <dbReference type="Proteomes" id="UP000246425"/>
    </source>
</evidence>
<organism evidence="1 2">
    <name type="scientific">Streptomyces phage Eddasa</name>
    <dbReference type="NCBI Taxonomy" id="2182318"/>
    <lineage>
        <taxon>Viruses</taxon>
        <taxon>Duplodnaviria</taxon>
        <taxon>Heunggongvirae</taxon>
        <taxon>Uroviricota</taxon>
        <taxon>Caudoviricetes</taxon>
        <taxon>Arquatrovirinae</taxon>
        <taxon>Likavirus</taxon>
        <taxon>Likavirus izzy</taxon>
    </lineage>
</organism>
<gene>
    <name evidence="1" type="primary">3</name>
    <name evidence="1" type="ORF">SEA_EDDASA_3</name>
</gene>
<sequence length="91" mass="9941">MRRDQRWGSARAAPLAPITWRYALSEKYVIGGLDIEFEASVTRSTATDAKAQAVQAALEDLHSVIRPDAYAIGDAEVSVQHITTSVTQVIQ</sequence>
<dbReference type="EMBL" id="MH171096">
    <property type="protein sequence ID" value="AWN07446.1"/>
    <property type="molecule type" value="Genomic_DNA"/>
</dbReference>